<dbReference type="InterPro" id="IPR001628">
    <property type="entry name" value="Znf_hrmn_rcpt"/>
</dbReference>
<dbReference type="InterPro" id="IPR000536">
    <property type="entry name" value="Nucl_hrmn_rcpt_lig-bd"/>
</dbReference>
<organism evidence="15 16">
    <name type="scientific">Knipowitschia caucasica</name>
    <name type="common">Caucasian dwarf goby</name>
    <name type="synonym">Pomatoschistus caucasicus</name>
    <dbReference type="NCBI Taxonomy" id="637954"/>
    <lineage>
        <taxon>Eukaryota</taxon>
        <taxon>Metazoa</taxon>
        <taxon>Chordata</taxon>
        <taxon>Craniata</taxon>
        <taxon>Vertebrata</taxon>
        <taxon>Euteleostomi</taxon>
        <taxon>Actinopterygii</taxon>
        <taxon>Neopterygii</taxon>
        <taxon>Teleostei</taxon>
        <taxon>Neoteleostei</taxon>
        <taxon>Acanthomorphata</taxon>
        <taxon>Gobiaria</taxon>
        <taxon>Gobiiformes</taxon>
        <taxon>Gobioidei</taxon>
        <taxon>Gobiidae</taxon>
        <taxon>Gobiinae</taxon>
        <taxon>Knipowitschia</taxon>
    </lineage>
</organism>
<dbReference type="InterPro" id="IPR035500">
    <property type="entry name" value="NHR-like_dom_sf"/>
</dbReference>
<dbReference type="Pfam" id="PF00104">
    <property type="entry name" value="Hormone_recep"/>
    <property type="match status" value="1"/>
</dbReference>
<dbReference type="PRINTS" id="PR00398">
    <property type="entry name" value="STRDHORMONER"/>
</dbReference>
<keyword evidence="10 12" id="KW-0675">Receptor</keyword>
<evidence type="ECO:0000256" key="8">
    <source>
        <dbReference type="ARBA" id="ARBA00023125"/>
    </source>
</evidence>
<keyword evidence="9 12" id="KW-0804">Transcription</keyword>
<dbReference type="PANTHER" id="PTHR24086:SF42">
    <property type="entry name" value="NR5A5 PROTEIN"/>
    <property type="match status" value="1"/>
</dbReference>
<evidence type="ECO:0000256" key="11">
    <source>
        <dbReference type="ARBA" id="ARBA00023242"/>
    </source>
</evidence>
<dbReference type="SUPFAM" id="SSF55136">
    <property type="entry name" value="Probable bacterial effector-binding domain"/>
    <property type="match status" value="1"/>
</dbReference>
<keyword evidence="11 12" id="KW-0539">Nucleus</keyword>
<keyword evidence="4 12" id="KW-0479">Metal-binding</keyword>
<evidence type="ECO:0000259" key="13">
    <source>
        <dbReference type="PROSITE" id="PS51030"/>
    </source>
</evidence>
<dbReference type="FunFam" id="3.30.50.10:FF:000006">
    <property type="entry name" value="Nuclear receptor subfamily 5 group A member"/>
    <property type="match status" value="1"/>
</dbReference>
<name>A0AAV2KDY8_KNICA</name>
<dbReference type="Pfam" id="PF04832">
    <property type="entry name" value="SOUL"/>
    <property type="match status" value="1"/>
</dbReference>
<sequence length="498" mass="56432">MEHQNDPPDPTNEVEILEAGDSYVYVRSYRGIMTDATEQAQLLSQSINTTIKNFRHVGYNKPSFDDRLEVWAHADDTAQHWRTEECQSGEVYGPSNGRSPRWCLHSWAQLGPLAFRLASAQCLLSGLNHEVQARVTGAPARMDPPGFPPLHFAPQAGHSEEGLHAEAAPTSPECDTETGPELLESCPVCGDRVSGYHYGLLTCESCKGFFKRSVQNNKHYSCTEEQQCPMNLTQRKRCPYCRFQKCLAVGMKKEAVRADRMRDSLLELEQDEGQLCAKVLSSLQREQANRGKHDCLNTFSIMCKMTDLTLFGLVEWARNSGLFKELKVEDQMQLLQNCWSELLVLDHLCRQVFYGKDSCIYLVTGQQIEVSTIISQAGATLSSLVSRAQDLVTKLRELKFDRKEFVCLKYLVLFNPDVKCVQSRAQVANTQERVHRALMAHTQLSHPGHLDKFAQLLLRLPEVRSISLQVEEYLYQRHLVGDLPCNSLLTEMLHTKHS</sequence>
<evidence type="ECO:0000256" key="1">
    <source>
        <dbReference type="ARBA" id="ARBA00004123"/>
    </source>
</evidence>
<proteinExistence type="inferred from homology"/>
<keyword evidence="6 12" id="KW-0862">Zinc</keyword>
<dbReference type="Proteomes" id="UP001497482">
    <property type="component" value="Chromosome 18"/>
</dbReference>
<dbReference type="FunFam" id="1.10.565.10:FF:000011">
    <property type="entry name" value="Nuclear receptor subfamily 5, group A, member 2"/>
    <property type="match status" value="1"/>
</dbReference>
<reference evidence="15 16" key="1">
    <citation type="submission" date="2024-04" db="EMBL/GenBank/DDBJ databases">
        <authorList>
            <person name="Waldvogel A.-M."/>
            <person name="Schoenle A."/>
        </authorList>
    </citation>
    <scope>NUCLEOTIDE SEQUENCE [LARGE SCALE GENOMIC DNA]</scope>
</reference>
<evidence type="ECO:0000256" key="10">
    <source>
        <dbReference type="ARBA" id="ARBA00023170"/>
    </source>
</evidence>
<dbReference type="PANTHER" id="PTHR24086">
    <property type="entry name" value="NUCLEAR RECEPTOR SUBFAMILY 5 GROUP A"/>
    <property type="match status" value="1"/>
</dbReference>
<protein>
    <submittedName>
        <fullName evidence="15">Uncharacterized protein</fullName>
    </submittedName>
</protein>
<evidence type="ECO:0000256" key="3">
    <source>
        <dbReference type="ARBA" id="ARBA00009817"/>
    </source>
</evidence>
<keyword evidence="7 12" id="KW-0805">Transcription regulation</keyword>
<evidence type="ECO:0000256" key="4">
    <source>
        <dbReference type="ARBA" id="ARBA00022723"/>
    </source>
</evidence>
<dbReference type="Gene3D" id="3.30.50.10">
    <property type="entry name" value="Erythroid Transcription Factor GATA-1, subunit A"/>
    <property type="match status" value="1"/>
</dbReference>
<keyword evidence="16" id="KW-1185">Reference proteome</keyword>
<keyword evidence="5 12" id="KW-0863">Zinc-finger</keyword>
<dbReference type="GO" id="GO:0004879">
    <property type="term" value="F:nuclear receptor activity"/>
    <property type="evidence" value="ECO:0007669"/>
    <property type="project" value="InterPro"/>
</dbReference>
<gene>
    <name evidence="15" type="ORF">KC01_LOCUS17980</name>
</gene>
<comment type="subcellular location">
    <subcellularLocation>
        <location evidence="1 12">Nucleus</location>
    </subcellularLocation>
</comment>
<dbReference type="Gene3D" id="1.10.565.10">
    <property type="entry name" value="Retinoid X Receptor"/>
    <property type="match status" value="1"/>
</dbReference>
<dbReference type="AlphaFoldDB" id="A0AAV2KDY8"/>
<dbReference type="CDD" id="cd07167">
    <property type="entry name" value="NR_DBD_Lrh-1_like"/>
    <property type="match status" value="1"/>
</dbReference>
<dbReference type="GO" id="GO:0008270">
    <property type="term" value="F:zinc ion binding"/>
    <property type="evidence" value="ECO:0007669"/>
    <property type="project" value="UniProtKB-KW"/>
</dbReference>
<evidence type="ECO:0000256" key="9">
    <source>
        <dbReference type="ARBA" id="ARBA00023163"/>
    </source>
</evidence>
<dbReference type="InterPro" id="IPR011256">
    <property type="entry name" value="Reg_factor_effector_dom_sf"/>
</dbReference>
<accession>A0AAV2KDY8</accession>
<evidence type="ECO:0000256" key="7">
    <source>
        <dbReference type="ARBA" id="ARBA00023015"/>
    </source>
</evidence>
<dbReference type="SMART" id="SM00430">
    <property type="entry name" value="HOLI"/>
    <property type="match status" value="1"/>
</dbReference>
<dbReference type="GO" id="GO:0090575">
    <property type="term" value="C:RNA polymerase II transcription regulator complex"/>
    <property type="evidence" value="ECO:0007669"/>
    <property type="project" value="TreeGrafter"/>
</dbReference>
<evidence type="ECO:0000256" key="2">
    <source>
        <dbReference type="ARBA" id="ARBA00007536"/>
    </source>
</evidence>
<dbReference type="GO" id="GO:0000978">
    <property type="term" value="F:RNA polymerase II cis-regulatory region sequence-specific DNA binding"/>
    <property type="evidence" value="ECO:0007669"/>
    <property type="project" value="TreeGrafter"/>
</dbReference>
<dbReference type="GO" id="GO:0009888">
    <property type="term" value="P:tissue development"/>
    <property type="evidence" value="ECO:0007669"/>
    <property type="project" value="TreeGrafter"/>
</dbReference>
<dbReference type="SUPFAM" id="SSF57716">
    <property type="entry name" value="Glucocorticoid receptor-like (DNA-binding domain)"/>
    <property type="match status" value="1"/>
</dbReference>
<dbReference type="PROSITE" id="PS00031">
    <property type="entry name" value="NUCLEAR_REC_DBD_1"/>
    <property type="match status" value="1"/>
</dbReference>
<dbReference type="InterPro" id="IPR006917">
    <property type="entry name" value="SOUL_heme-bd"/>
</dbReference>
<dbReference type="PROSITE" id="PS51030">
    <property type="entry name" value="NUCLEAR_REC_DBD_2"/>
    <property type="match status" value="1"/>
</dbReference>
<dbReference type="Pfam" id="PF00105">
    <property type="entry name" value="zf-C4"/>
    <property type="match status" value="1"/>
</dbReference>
<dbReference type="InterPro" id="IPR016355">
    <property type="entry name" value="NR5-like"/>
</dbReference>
<comment type="similarity">
    <text evidence="2">Belongs to the nuclear hormone receptor family. NR5 subfamily.</text>
</comment>
<evidence type="ECO:0000256" key="12">
    <source>
        <dbReference type="RuleBase" id="RU004334"/>
    </source>
</evidence>
<dbReference type="GO" id="GO:0009755">
    <property type="term" value="P:hormone-mediated signaling pathway"/>
    <property type="evidence" value="ECO:0007669"/>
    <property type="project" value="TreeGrafter"/>
</dbReference>
<dbReference type="InterPro" id="IPR013088">
    <property type="entry name" value="Znf_NHR/GATA"/>
</dbReference>
<evidence type="ECO:0000259" key="14">
    <source>
        <dbReference type="PROSITE" id="PS51843"/>
    </source>
</evidence>
<feature type="domain" description="Nuclear receptor" evidence="13">
    <location>
        <begin position="183"/>
        <end position="258"/>
    </location>
</feature>
<dbReference type="PROSITE" id="PS51843">
    <property type="entry name" value="NR_LBD"/>
    <property type="match status" value="1"/>
</dbReference>
<dbReference type="EMBL" id="OZ035840">
    <property type="protein sequence ID" value="CAL1588121.1"/>
    <property type="molecule type" value="Genomic_DNA"/>
</dbReference>
<dbReference type="CDD" id="cd06944">
    <property type="entry name" value="NR_LBD_Ftz-F1_like"/>
    <property type="match status" value="1"/>
</dbReference>
<dbReference type="Gene3D" id="3.20.80.10">
    <property type="entry name" value="Regulatory factor, effector binding domain"/>
    <property type="match status" value="1"/>
</dbReference>
<dbReference type="SMART" id="SM00399">
    <property type="entry name" value="ZnF_C4"/>
    <property type="match status" value="1"/>
</dbReference>
<dbReference type="PRINTS" id="PR00047">
    <property type="entry name" value="STROIDFINGER"/>
</dbReference>
<comment type="similarity">
    <text evidence="3">Belongs to the HEBP family.</text>
</comment>
<evidence type="ECO:0000256" key="6">
    <source>
        <dbReference type="ARBA" id="ARBA00022833"/>
    </source>
</evidence>
<feature type="domain" description="NR LBD" evidence="14">
    <location>
        <begin position="271"/>
        <end position="496"/>
    </location>
</feature>
<dbReference type="InterPro" id="IPR001723">
    <property type="entry name" value="Nuclear_hrmn_rcpt"/>
</dbReference>
<evidence type="ECO:0000313" key="15">
    <source>
        <dbReference type="EMBL" id="CAL1588121.1"/>
    </source>
</evidence>
<evidence type="ECO:0000256" key="5">
    <source>
        <dbReference type="ARBA" id="ARBA00022771"/>
    </source>
</evidence>
<evidence type="ECO:0000313" key="16">
    <source>
        <dbReference type="Proteomes" id="UP001497482"/>
    </source>
</evidence>
<dbReference type="SUPFAM" id="SSF48508">
    <property type="entry name" value="Nuclear receptor ligand-binding domain"/>
    <property type="match status" value="1"/>
</dbReference>
<keyword evidence="8 12" id="KW-0238">DNA-binding</keyword>